<proteinExistence type="predicted"/>
<dbReference type="Proteomes" id="UP001177021">
    <property type="component" value="Unassembled WGS sequence"/>
</dbReference>
<sequence>MARSSSVHAGSLLPSPECTTNFVSNQNYNMSQYYNQQRQQALFSNLSSLGFTSKNAAVTLLISAQFRPFQRSFQF</sequence>
<evidence type="ECO:0000313" key="2">
    <source>
        <dbReference type="Proteomes" id="UP001177021"/>
    </source>
</evidence>
<evidence type="ECO:0000313" key="1">
    <source>
        <dbReference type="EMBL" id="CAJ2632184.1"/>
    </source>
</evidence>
<protein>
    <submittedName>
        <fullName evidence="1">Uncharacterized protein</fullName>
    </submittedName>
</protein>
<accession>A0ACB0IJM5</accession>
<gene>
    <name evidence="1" type="ORF">MILVUS5_LOCUS3537</name>
</gene>
<dbReference type="EMBL" id="CASHSV030000001">
    <property type="protein sequence ID" value="CAJ2632184.1"/>
    <property type="molecule type" value="Genomic_DNA"/>
</dbReference>
<name>A0ACB0IJM5_TRIPR</name>
<comment type="caution">
    <text evidence="1">The sequence shown here is derived from an EMBL/GenBank/DDBJ whole genome shotgun (WGS) entry which is preliminary data.</text>
</comment>
<organism evidence="1 2">
    <name type="scientific">Trifolium pratense</name>
    <name type="common">Red clover</name>
    <dbReference type="NCBI Taxonomy" id="57577"/>
    <lineage>
        <taxon>Eukaryota</taxon>
        <taxon>Viridiplantae</taxon>
        <taxon>Streptophyta</taxon>
        <taxon>Embryophyta</taxon>
        <taxon>Tracheophyta</taxon>
        <taxon>Spermatophyta</taxon>
        <taxon>Magnoliopsida</taxon>
        <taxon>eudicotyledons</taxon>
        <taxon>Gunneridae</taxon>
        <taxon>Pentapetalae</taxon>
        <taxon>rosids</taxon>
        <taxon>fabids</taxon>
        <taxon>Fabales</taxon>
        <taxon>Fabaceae</taxon>
        <taxon>Papilionoideae</taxon>
        <taxon>50 kb inversion clade</taxon>
        <taxon>NPAAA clade</taxon>
        <taxon>Hologalegina</taxon>
        <taxon>IRL clade</taxon>
        <taxon>Trifolieae</taxon>
        <taxon>Trifolium</taxon>
    </lineage>
</organism>
<reference evidence="1" key="1">
    <citation type="submission" date="2023-10" db="EMBL/GenBank/DDBJ databases">
        <authorList>
            <person name="Rodriguez Cubillos JULIANA M."/>
            <person name="De Vega J."/>
        </authorList>
    </citation>
    <scope>NUCLEOTIDE SEQUENCE</scope>
</reference>
<keyword evidence="2" id="KW-1185">Reference proteome</keyword>